<sequence length="471" mass="52514">MSLLKRFSGDILLYGAGVAVTKSLTIVMLPLLTSYLTVEQVGMVELGLALSTVLLLFILLGVDTGLTFFYWDEKSTIGKSSYITSSFLIIIIAAALISILLIYLKKPLESLYFKSETTSFFYMLIVSLVAQAFFNMSNKVLRIKRLVKQYNVIIIVNSALFLVLLFFVLKKEQSVESFFIAKSISYVVAFLLSIYLIRASLISFPDLNRAKQLISYSLPLLPFAATSAVMTVLDKFFVNYFLDISDVGVYSVGAKVGGAVILLIAAFSMSFGPFAMSIKERKEAKGIYARIFLIYLSIMLGSVLGLATVDDWLLGVLTRNQDSYSNSITVITPIALGLVIHSFFSQLGIGLNITKNNHFFFYGSIVSLGINIVLSPFFITSFGVIGAAYSTLISYLIVTFWIYFISRKKYPIPYSLSKILLVSLIFIICYSIMVSNFLYHTSFIKDLIVVLIYFSAISPILYSVFKNEKSN</sequence>
<evidence type="ECO:0000256" key="1">
    <source>
        <dbReference type="ARBA" id="ARBA00004651"/>
    </source>
</evidence>
<feature type="transmembrane region" description="Helical" evidence="6">
    <location>
        <begin position="447"/>
        <end position="465"/>
    </location>
</feature>
<feature type="transmembrane region" description="Helical" evidence="6">
    <location>
        <begin position="83"/>
        <end position="104"/>
    </location>
</feature>
<keyword evidence="4 6" id="KW-1133">Transmembrane helix</keyword>
<evidence type="ECO:0000256" key="2">
    <source>
        <dbReference type="ARBA" id="ARBA00022475"/>
    </source>
</evidence>
<feature type="transmembrane region" description="Helical" evidence="6">
    <location>
        <begin position="253"/>
        <end position="275"/>
    </location>
</feature>
<evidence type="ECO:0000313" key="8">
    <source>
        <dbReference type="Proteomes" id="UP000197717"/>
    </source>
</evidence>
<keyword evidence="2" id="KW-1003">Cell membrane</keyword>
<dbReference type="Pfam" id="PF01943">
    <property type="entry name" value="Polysacc_synt"/>
    <property type="match status" value="1"/>
</dbReference>
<dbReference type="PANTHER" id="PTHR30250">
    <property type="entry name" value="PST FAMILY PREDICTED COLANIC ACID TRANSPORTER"/>
    <property type="match status" value="1"/>
</dbReference>
<dbReference type="RefSeq" id="WP_088768799.1">
    <property type="nucleotide sequence ID" value="NZ_CP022133.1"/>
</dbReference>
<feature type="transmembrane region" description="Helical" evidence="6">
    <location>
        <begin position="385"/>
        <end position="404"/>
    </location>
</feature>
<feature type="transmembrane region" description="Helical" evidence="6">
    <location>
        <begin position="119"/>
        <end position="138"/>
    </location>
</feature>
<feature type="transmembrane region" description="Helical" evidence="6">
    <location>
        <begin position="180"/>
        <end position="201"/>
    </location>
</feature>
<feature type="transmembrane region" description="Helical" evidence="6">
    <location>
        <begin position="12"/>
        <end position="36"/>
    </location>
</feature>
<dbReference type="PANTHER" id="PTHR30250:SF11">
    <property type="entry name" value="O-ANTIGEN TRANSPORTER-RELATED"/>
    <property type="match status" value="1"/>
</dbReference>
<keyword evidence="5 6" id="KW-0472">Membrane</keyword>
<organism evidence="7 8">
    <name type="scientific">Idiomarina piscisalsi</name>
    <dbReference type="NCBI Taxonomy" id="1096243"/>
    <lineage>
        <taxon>Bacteria</taxon>
        <taxon>Pseudomonadati</taxon>
        <taxon>Pseudomonadota</taxon>
        <taxon>Gammaproteobacteria</taxon>
        <taxon>Alteromonadales</taxon>
        <taxon>Idiomarinaceae</taxon>
        <taxon>Idiomarina</taxon>
    </lineage>
</organism>
<proteinExistence type="predicted"/>
<evidence type="ECO:0000256" key="4">
    <source>
        <dbReference type="ARBA" id="ARBA00022989"/>
    </source>
</evidence>
<reference evidence="7 8" key="1">
    <citation type="submission" date="2017-06" db="EMBL/GenBank/DDBJ databases">
        <title>Complete genome sequence of Idiomarina piscisalsi strain 10PY1A isolated from soil of Soudi Arabia.</title>
        <authorList>
            <person name="Kim M.-C."/>
            <person name="Jung B.K."/>
            <person name="Budiyanto F."/>
            <person name="Nzila A."/>
            <person name="Shin J.-H."/>
        </authorList>
    </citation>
    <scope>NUCLEOTIDE SEQUENCE [LARGE SCALE GENOMIC DNA]</scope>
    <source>
        <strain evidence="7 8">10PY1A</strain>
    </source>
</reference>
<feature type="transmembrane region" description="Helical" evidence="6">
    <location>
        <begin position="287"/>
        <end position="307"/>
    </location>
</feature>
<dbReference type="InterPro" id="IPR002797">
    <property type="entry name" value="Polysacc_synth"/>
</dbReference>
<evidence type="ECO:0008006" key="9">
    <source>
        <dbReference type="Google" id="ProtNLM"/>
    </source>
</evidence>
<dbReference type="InterPro" id="IPR050833">
    <property type="entry name" value="Poly_Biosynth_Transport"/>
</dbReference>
<feature type="transmembrane region" description="Helical" evidence="6">
    <location>
        <begin position="213"/>
        <end position="233"/>
    </location>
</feature>
<gene>
    <name evidence="7" type="ORF">CEW91_09895</name>
</gene>
<feature type="transmembrane region" description="Helical" evidence="6">
    <location>
        <begin position="150"/>
        <end position="168"/>
    </location>
</feature>
<dbReference type="Proteomes" id="UP000197717">
    <property type="component" value="Chromosome"/>
</dbReference>
<keyword evidence="8" id="KW-1185">Reference proteome</keyword>
<protein>
    <recommendedName>
        <fullName evidence="9">Polysaccharide biosynthesis protein C-terminal domain-containing protein</fullName>
    </recommendedName>
</protein>
<feature type="transmembrane region" description="Helical" evidence="6">
    <location>
        <begin position="416"/>
        <end position="435"/>
    </location>
</feature>
<evidence type="ECO:0000313" key="7">
    <source>
        <dbReference type="EMBL" id="ASG66428.1"/>
    </source>
</evidence>
<name>A0ABM6LUZ1_9GAMM</name>
<keyword evidence="3 6" id="KW-0812">Transmembrane</keyword>
<evidence type="ECO:0000256" key="5">
    <source>
        <dbReference type="ARBA" id="ARBA00023136"/>
    </source>
</evidence>
<feature type="transmembrane region" description="Helical" evidence="6">
    <location>
        <begin position="327"/>
        <end position="347"/>
    </location>
</feature>
<dbReference type="EMBL" id="CP022133">
    <property type="protein sequence ID" value="ASG66428.1"/>
    <property type="molecule type" value="Genomic_DNA"/>
</dbReference>
<accession>A0ABM6LUZ1</accession>
<feature type="transmembrane region" description="Helical" evidence="6">
    <location>
        <begin position="359"/>
        <end position="379"/>
    </location>
</feature>
<feature type="transmembrane region" description="Helical" evidence="6">
    <location>
        <begin position="48"/>
        <end position="71"/>
    </location>
</feature>
<evidence type="ECO:0000256" key="6">
    <source>
        <dbReference type="SAM" id="Phobius"/>
    </source>
</evidence>
<comment type="subcellular location">
    <subcellularLocation>
        <location evidence="1">Cell membrane</location>
        <topology evidence="1">Multi-pass membrane protein</topology>
    </subcellularLocation>
</comment>
<evidence type="ECO:0000256" key="3">
    <source>
        <dbReference type="ARBA" id="ARBA00022692"/>
    </source>
</evidence>